<protein>
    <recommendedName>
        <fullName evidence="8">G-protein coupled receptors family 1 profile domain-containing protein</fullName>
    </recommendedName>
</protein>
<reference evidence="9" key="1">
    <citation type="submission" date="2023-06" db="EMBL/GenBank/DDBJ databases">
        <authorList>
            <person name="Delattre M."/>
        </authorList>
    </citation>
    <scope>NUCLEOTIDE SEQUENCE</scope>
    <source>
        <strain evidence="9">AF72</strain>
    </source>
</reference>
<dbReference type="InterPro" id="IPR017452">
    <property type="entry name" value="GPCR_Rhodpsn_7TM"/>
</dbReference>
<feature type="region of interest" description="Disordered" evidence="6">
    <location>
        <begin position="358"/>
        <end position="412"/>
    </location>
</feature>
<evidence type="ECO:0000259" key="8">
    <source>
        <dbReference type="PROSITE" id="PS50262"/>
    </source>
</evidence>
<feature type="transmembrane region" description="Helical" evidence="7">
    <location>
        <begin position="93"/>
        <end position="113"/>
    </location>
</feature>
<feature type="transmembrane region" description="Helical" evidence="7">
    <location>
        <begin position="144"/>
        <end position="165"/>
    </location>
</feature>
<evidence type="ECO:0000256" key="4">
    <source>
        <dbReference type="ARBA" id="ARBA00022989"/>
    </source>
</evidence>
<dbReference type="PROSITE" id="PS50262">
    <property type="entry name" value="G_PROTEIN_RECEP_F1_2"/>
    <property type="match status" value="1"/>
</dbReference>
<comment type="similarity">
    <text evidence="2">Belongs to the nematode receptor-like protein srd family.</text>
</comment>
<evidence type="ECO:0000256" key="6">
    <source>
        <dbReference type="SAM" id="MobiDB-lite"/>
    </source>
</evidence>
<dbReference type="EMBL" id="CATQJA010002665">
    <property type="protein sequence ID" value="CAJ0583361.1"/>
    <property type="molecule type" value="Genomic_DNA"/>
</dbReference>
<dbReference type="Pfam" id="PF10317">
    <property type="entry name" value="7TM_GPCR_Srd"/>
    <property type="match status" value="1"/>
</dbReference>
<dbReference type="Proteomes" id="UP001177023">
    <property type="component" value="Unassembled WGS sequence"/>
</dbReference>
<feature type="transmembrane region" description="Helical" evidence="7">
    <location>
        <begin position="282"/>
        <end position="307"/>
    </location>
</feature>
<dbReference type="InterPro" id="IPR019421">
    <property type="entry name" value="7TM_GPCR_serpentine_rcpt_Srd"/>
</dbReference>
<keyword evidence="10" id="KW-1185">Reference proteome</keyword>
<feature type="compositionally biased region" description="Polar residues" evidence="6">
    <location>
        <begin position="401"/>
        <end position="412"/>
    </location>
</feature>
<feature type="non-terminal residue" evidence="9">
    <location>
        <position position="412"/>
    </location>
</feature>
<feature type="domain" description="G-protein coupled receptors family 1 profile" evidence="8">
    <location>
        <begin position="71"/>
        <end position="336"/>
    </location>
</feature>
<gene>
    <name evidence="9" type="ORF">MSPICULIGERA_LOCUS21445</name>
</gene>
<feature type="transmembrane region" description="Helical" evidence="7">
    <location>
        <begin position="319"/>
        <end position="340"/>
    </location>
</feature>
<accession>A0AA36DAZ6</accession>
<dbReference type="InterPro" id="IPR050920">
    <property type="entry name" value="Nematode_rcpt-like_delta"/>
</dbReference>
<dbReference type="AlphaFoldDB" id="A0AA36DAZ6"/>
<feature type="transmembrane region" description="Helical" evidence="7">
    <location>
        <begin position="232"/>
        <end position="257"/>
    </location>
</feature>
<organism evidence="9 10">
    <name type="scientific">Mesorhabditis spiculigera</name>
    <dbReference type="NCBI Taxonomy" id="96644"/>
    <lineage>
        <taxon>Eukaryota</taxon>
        <taxon>Metazoa</taxon>
        <taxon>Ecdysozoa</taxon>
        <taxon>Nematoda</taxon>
        <taxon>Chromadorea</taxon>
        <taxon>Rhabditida</taxon>
        <taxon>Rhabditina</taxon>
        <taxon>Rhabditomorpha</taxon>
        <taxon>Rhabditoidea</taxon>
        <taxon>Rhabditidae</taxon>
        <taxon>Mesorhabditinae</taxon>
        <taxon>Mesorhabditis</taxon>
    </lineage>
</organism>
<evidence type="ECO:0000256" key="3">
    <source>
        <dbReference type="ARBA" id="ARBA00022692"/>
    </source>
</evidence>
<feature type="compositionally biased region" description="Polar residues" evidence="6">
    <location>
        <begin position="360"/>
        <end position="372"/>
    </location>
</feature>
<evidence type="ECO:0000313" key="9">
    <source>
        <dbReference type="EMBL" id="CAJ0583361.1"/>
    </source>
</evidence>
<dbReference type="PANTHER" id="PTHR22945:SF96">
    <property type="entry name" value="SERPENTINE RECEPTOR, CLASS D (DELTA)"/>
    <property type="match status" value="1"/>
</dbReference>
<dbReference type="GO" id="GO:0016020">
    <property type="term" value="C:membrane"/>
    <property type="evidence" value="ECO:0007669"/>
    <property type="project" value="UniProtKB-SubCell"/>
</dbReference>
<keyword evidence="4 7" id="KW-1133">Transmembrane helix</keyword>
<evidence type="ECO:0000256" key="5">
    <source>
        <dbReference type="ARBA" id="ARBA00023136"/>
    </source>
</evidence>
<sequence>MMADVNRTGLSGRAVCAQNQIRIAWCRRHKQSHYFPDTSIMFNFLAMISTTVYDRVFSTIYYITGCIGIPGNLLLLGLIIFKTPESLRVYRVLLFNACITDIVFSLATTLAQVRIIPNRWYFVYIHLGGAKALGPTFEYEMYTLQLHSIFYTFLCFPLSFGFRYFVLIRPVPTPRTLALICFALWIPAFIQHWLFHFSQMDPALVRSKLQAAKPEYNLTGLVMSGNYHMLEYPLVTIVLLTIILPMFPIYCLVMFFYNKIDKFLRSHADKMSTSTVVNHRKLLIALSIQASLPVLFVFPPIGLYLLYHLEIFQCTLLEYLVFPIFSCYPAAAPFITIYYVRPYRTAIRRAIGRSLRIRPGSSTGGDNNFDNQSKMHKPTLIVTDHDIKSGDTKGSAKAPNSEPSQPDSLTSP</sequence>
<keyword evidence="3 7" id="KW-0812">Transmembrane</keyword>
<evidence type="ECO:0000256" key="1">
    <source>
        <dbReference type="ARBA" id="ARBA00004141"/>
    </source>
</evidence>
<evidence type="ECO:0000313" key="10">
    <source>
        <dbReference type="Proteomes" id="UP001177023"/>
    </source>
</evidence>
<dbReference type="Gene3D" id="1.20.1070.10">
    <property type="entry name" value="Rhodopsin 7-helix transmembrane proteins"/>
    <property type="match status" value="1"/>
</dbReference>
<keyword evidence="5 7" id="KW-0472">Membrane</keyword>
<proteinExistence type="inferred from homology"/>
<dbReference type="PANTHER" id="PTHR22945">
    <property type="entry name" value="SERPENTINE RECEPTOR, CLASS D DELTA"/>
    <property type="match status" value="1"/>
</dbReference>
<comment type="subcellular location">
    <subcellularLocation>
        <location evidence="1">Membrane</location>
        <topology evidence="1">Multi-pass membrane protein</topology>
    </subcellularLocation>
</comment>
<feature type="transmembrane region" description="Helical" evidence="7">
    <location>
        <begin position="177"/>
        <end position="195"/>
    </location>
</feature>
<feature type="transmembrane region" description="Helical" evidence="7">
    <location>
        <begin position="59"/>
        <end position="81"/>
    </location>
</feature>
<name>A0AA36DAZ6_9BILA</name>
<evidence type="ECO:0000256" key="2">
    <source>
        <dbReference type="ARBA" id="ARBA00009166"/>
    </source>
</evidence>
<comment type="caution">
    <text evidence="9">The sequence shown here is derived from an EMBL/GenBank/DDBJ whole genome shotgun (WGS) entry which is preliminary data.</text>
</comment>
<evidence type="ECO:0000256" key="7">
    <source>
        <dbReference type="SAM" id="Phobius"/>
    </source>
</evidence>
<dbReference type="SUPFAM" id="SSF81321">
    <property type="entry name" value="Family A G protein-coupled receptor-like"/>
    <property type="match status" value="1"/>
</dbReference>